<comment type="caution">
    <text evidence="1">The sequence shown here is derived from an EMBL/GenBank/DDBJ whole genome shotgun (WGS) entry which is preliminary data.</text>
</comment>
<dbReference type="EMBL" id="JAPQKT010000009">
    <property type="protein sequence ID" value="KAJ5220828.1"/>
    <property type="molecule type" value="Genomic_DNA"/>
</dbReference>
<proteinExistence type="predicted"/>
<dbReference type="AlphaFoldDB" id="A0A9W9NJC0"/>
<reference evidence="1" key="1">
    <citation type="submission" date="2022-11" db="EMBL/GenBank/DDBJ databases">
        <authorList>
            <person name="Petersen C."/>
        </authorList>
    </citation>
    <scope>NUCLEOTIDE SEQUENCE</scope>
    <source>
        <strain evidence="1">IBT 23319</strain>
    </source>
</reference>
<reference evidence="1" key="2">
    <citation type="journal article" date="2023" name="IMA Fungus">
        <title>Comparative genomic study of the Penicillium genus elucidates a diverse pangenome and 15 lateral gene transfer events.</title>
        <authorList>
            <person name="Petersen C."/>
            <person name="Sorensen T."/>
            <person name="Nielsen M.R."/>
            <person name="Sondergaard T.E."/>
            <person name="Sorensen J.L."/>
            <person name="Fitzpatrick D.A."/>
            <person name="Frisvad J.C."/>
            <person name="Nielsen K.L."/>
        </authorList>
    </citation>
    <scope>NUCLEOTIDE SEQUENCE</scope>
    <source>
        <strain evidence="1">IBT 23319</strain>
    </source>
</reference>
<dbReference type="GeneID" id="81387787"/>
<organism evidence="1 2">
    <name type="scientific">Penicillium citrinum</name>
    <dbReference type="NCBI Taxonomy" id="5077"/>
    <lineage>
        <taxon>Eukaryota</taxon>
        <taxon>Fungi</taxon>
        <taxon>Dikarya</taxon>
        <taxon>Ascomycota</taxon>
        <taxon>Pezizomycotina</taxon>
        <taxon>Eurotiomycetes</taxon>
        <taxon>Eurotiomycetidae</taxon>
        <taxon>Eurotiales</taxon>
        <taxon>Aspergillaceae</taxon>
        <taxon>Penicillium</taxon>
    </lineage>
</organism>
<dbReference type="Proteomes" id="UP001147733">
    <property type="component" value="Unassembled WGS sequence"/>
</dbReference>
<evidence type="ECO:0000313" key="1">
    <source>
        <dbReference type="EMBL" id="KAJ5220828.1"/>
    </source>
</evidence>
<dbReference type="RefSeq" id="XP_056495751.1">
    <property type="nucleotide sequence ID" value="XM_056648620.1"/>
</dbReference>
<accession>A0A9W9NJC0</accession>
<protein>
    <submittedName>
        <fullName evidence="1">Uncharacterized protein</fullName>
    </submittedName>
</protein>
<name>A0A9W9NJC0_PENCI</name>
<keyword evidence="2" id="KW-1185">Reference proteome</keyword>
<sequence length="95" mass="10995">MLPSLAQLILHANQLCRHQELERQGVFGDRKKLLADTSRDSEDRFRFVQLWENGRPWKSAILHQQHSANLQAASKSGWFQGRFAIPFRICYGSAQ</sequence>
<gene>
    <name evidence="1" type="ORF">N7469_009715</name>
</gene>
<evidence type="ECO:0000313" key="2">
    <source>
        <dbReference type="Proteomes" id="UP001147733"/>
    </source>
</evidence>